<comment type="caution">
    <text evidence="2">The sequence shown here is derived from an EMBL/GenBank/DDBJ whole genome shotgun (WGS) entry which is preliminary data.</text>
</comment>
<feature type="compositionally biased region" description="Acidic residues" evidence="1">
    <location>
        <begin position="296"/>
        <end position="310"/>
    </location>
</feature>
<dbReference type="EMBL" id="JAACJK010000008">
    <property type="protein sequence ID" value="KAF5339325.1"/>
    <property type="molecule type" value="Genomic_DNA"/>
</dbReference>
<evidence type="ECO:0000313" key="2">
    <source>
        <dbReference type="EMBL" id="KAF5339325.1"/>
    </source>
</evidence>
<reference evidence="2 3" key="1">
    <citation type="journal article" date="2020" name="ISME J.">
        <title>Uncovering the hidden diversity of litter-decomposition mechanisms in mushroom-forming fungi.</title>
        <authorList>
            <person name="Floudas D."/>
            <person name="Bentzer J."/>
            <person name="Ahren D."/>
            <person name="Johansson T."/>
            <person name="Persson P."/>
            <person name="Tunlid A."/>
        </authorList>
    </citation>
    <scope>NUCLEOTIDE SEQUENCE [LARGE SCALE GENOMIC DNA]</scope>
    <source>
        <strain evidence="2 3">CBS 175.51</strain>
    </source>
</reference>
<evidence type="ECO:0000313" key="3">
    <source>
        <dbReference type="Proteomes" id="UP000541558"/>
    </source>
</evidence>
<feature type="region of interest" description="Disordered" evidence="1">
    <location>
        <begin position="276"/>
        <end position="324"/>
    </location>
</feature>
<dbReference type="InterPro" id="IPR036397">
    <property type="entry name" value="RNaseH_sf"/>
</dbReference>
<accession>A0A8H5FJC2</accession>
<sequence length="324" mass="37147">MKTIHKYLGPKSECSTYEAEWVGAILAIWLILTVARDTIGHAPISLYIDNQSVIKSLKNRKPAPGQRLKDAFLDLSDELRPASNGHPAFKMIWISAHSEVERNEAIDEEAKSAAHGQESTYMQLPPPIRLRLPHSKSAIVQKLKDEAKAEWAKQWNKSPRHGIWRAIDSELTCKTFRAITAKMPRYHASLLVQLRTKHIPLNDYLYKRNLTDSYLCSQCHRGRRETIDHFMYECPAFREQREKMDTALGPRKRDLKASMKNKADLKAIATYMASTGRLPKVKRWQPPQEATQPEANGEEEEEGNETETENDGNTTREGEEENER</sequence>
<organism evidence="2 3">
    <name type="scientific">Ephemerocybe angulata</name>
    <dbReference type="NCBI Taxonomy" id="980116"/>
    <lineage>
        <taxon>Eukaryota</taxon>
        <taxon>Fungi</taxon>
        <taxon>Dikarya</taxon>
        <taxon>Basidiomycota</taxon>
        <taxon>Agaricomycotina</taxon>
        <taxon>Agaricomycetes</taxon>
        <taxon>Agaricomycetidae</taxon>
        <taxon>Agaricales</taxon>
        <taxon>Agaricineae</taxon>
        <taxon>Psathyrellaceae</taxon>
        <taxon>Ephemerocybe</taxon>
    </lineage>
</organism>
<dbReference type="Proteomes" id="UP000541558">
    <property type="component" value="Unassembled WGS sequence"/>
</dbReference>
<dbReference type="Gene3D" id="3.30.420.10">
    <property type="entry name" value="Ribonuclease H-like superfamily/Ribonuclease H"/>
    <property type="match status" value="1"/>
</dbReference>
<dbReference type="GO" id="GO:0003676">
    <property type="term" value="F:nucleic acid binding"/>
    <property type="evidence" value="ECO:0007669"/>
    <property type="project" value="InterPro"/>
</dbReference>
<dbReference type="InterPro" id="IPR012337">
    <property type="entry name" value="RNaseH-like_sf"/>
</dbReference>
<evidence type="ECO:0008006" key="4">
    <source>
        <dbReference type="Google" id="ProtNLM"/>
    </source>
</evidence>
<evidence type="ECO:0000256" key="1">
    <source>
        <dbReference type="SAM" id="MobiDB-lite"/>
    </source>
</evidence>
<proteinExistence type="predicted"/>
<keyword evidence="3" id="KW-1185">Reference proteome</keyword>
<dbReference type="OrthoDB" id="3267074at2759"/>
<name>A0A8H5FJC2_9AGAR</name>
<dbReference type="CDD" id="cd09276">
    <property type="entry name" value="Rnase_HI_RT_non_LTR"/>
    <property type="match status" value="1"/>
</dbReference>
<dbReference type="SUPFAM" id="SSF53098">
    <property type="entry name" value="Ribonuclease H-like"/>
    <property type="match status" value="1"/>
</dbReference>
<dbReference type="AlphaFoldDB" id="A0A8H5FJC2"/>
<gene>
    <name evidence="2" type="ORF">D9611_009893</name>
</gene>
<protein>
    <recommendedName>
        <fullName evidence="4">RNase H type-1 domain-containing protein</fullName>
    </recommendedName>
</protein>